<dbReference type="Proteomes" id="UP001148662">
    <property type="component" value="Unassembled WGS sequence"/>
</dbReference>
<evidence type="ECO:0000313" key="2">
    <source>
        <dbReference type="Proteomes" id="UP001148662"/>
    </source>
</evidence>
<reference evidence="1" key="1">
    <citation type="submission" date="2022-07" db="EMBL/GenBank/DDBJ databases">
        <title>Genome Sequence of Phlebia brevispora.</title>
        <authorList>
            <person name="Buettner E."/>
        </authorList>
    </citation>
    <scope>NUCLEOTIDE SEQUENCE</scope>
    <source>
        <strain evidence="1">MPL23</strain>
    </source>
</reference>
<name>A0ACC1SR92_9APHY</name>
<proteinExistence type="predicted"/>
<dbReference type="EMBL" id="JANHOG010001078">
    <property type="protein sequence ID" value="KAJ3544783.1"/>
    <property type="molecule type" value="Genomic_DNA"/>
</dbReference>
<keyword evidence="2" id="KW-1185">Reference proteome</keyword>
<gene>
    <name evidence="1" type="ORF">NM688_g5700</name>
</gene>
<organism evidence="1 2">
    <name type="scientific">Phlebia brevispora</name>
    <dbReference type="NCBI Taxonomy" id="194682"/>
    <lineage>
        <taxon>Eukaryota</taxon>
        <taxon>Fungi</taxon>
        <taxon>Dikarya</taxon>
        <taxon>Basidiomycota</taxon>
        <taxon>Agaricomycotina</taxon>
        <taxon>Agaricomycetes</taxon>
        <taxon>Polyporales</taxon>
        <taxon>Meruliaceae</taxon>
        <taxon>Phlebia</taxon>
    </lineage>
</organism>
<accession>A0ACC1SR92</accession>
<protein>
    <submittedName>
        <fullName evidence="1">Uncharacterized protein</fullName>
    </submittedName>
</protein>
<comment type="caution">
    <text evidence="1">The sequence shown here is derived from an EMBL/GenBank/DDBJ whole genome shotgun (WGS) entry which is preliminary data.</text>
</comment>
<sequence length="401" mass="44509">MDYNDNFLYRRDNFLSPDLEIPCAEVGEGTPVPDATPSFPGTPIVEDPWHEKNDEKHLPPGDDNASPSESNDIPEAIPLNDVHEKPQVDVLHDGRITVESVPGTRAKVVRVAFGIIVCLVQIPIKALYTYKLLLFMGLILSSIIYSLGPAILVCSTPLQAQLTICFPTREIRAHDLSALADAQAITMNSLLESAVGLWELTDDLWQQSMASRKLKGAVEHSSLQSKESMVETLDNVQKGTQICADSFDNLSAHLKGIMARDSVHAGRPSQLTEEITALEDISNAEGRYISSGKEVSLWNYFKSHDDNPAHDVIEASKRFCNESQTIVVVTIRTVRWLRAQMEELAASRSLVDVTPQFMDDVSEKIEHARLTITDAAAQYEARRAEAREQHLGWLPSIEGWV</sequence>
<evidence type="ECO:0000313" key="1">
    <source>
        <dbReference type="EMBL" id="KAJ3544783.1"/>
    </source>
</evidence>